<evidence type="ECO:0008006" key="5">
    <source>
        <dbReference type="Google" id="ProtNLM"/>
    </source>
</evidence>
<dbReference type="Pfam" id="PF12259">
    <property type="entry name" value="Baculo_F"/>
    <property type="match status" value="1"/>
</dbReference>
<dbReference type="GeneID" id="126893054"/>
<evidence type="ECO:0000313" key="3">
    <source>
        <dbReference type="EnsemblMetazoa" id="XP_050518951.1"/>
    </source>
</evidence>
<keyword evidence="4" id="KW-1185">Reference proteome</keyword>
<name>A0ABM5L933_DIAVI</name>
<dbReference type="EnsemblMetazoa" id="XM_050662994.1">
    <property type="protein sequence ID" value="XP_050518951.1"/>
    <property type="gene ID" value="LOC126893054"/>
</dbReference>
<dbReference type="RefSeq" id="XP_050518951.1">
    <property type="nucleotide sequence ID" value="XM_050662994.1"/>
</dbReference>
<feature type="transmembrane region" description="Helical" evidence="2">
    <location>
        <begin position="398"/>
        <end position="419"/>
    </location>
</feature>
<proteinExistence type="predicted"/>
<keyword evidence="2" id="KW-0812">Transmembrane</keyword>
<feature type="coiled-coil region" evidence="1">
    <location>
        <begin position="74"/>
        <end position="108"/>
    </location>
</feature>
<keyword evidence="2" id="KW-0472">Membrane</keyword>
<protein>
    <recommendedName>
        <fullName evidence="5">Envelope fusion protein</fullName>
    </recommendedName>
</protein>
<dbReference type="InterPro" id="IPR022048">
    <property type="entry name" value="Envelope_fusion-like"/>
</dbReference>
<evidence type="ECO:0000313" key="4">
    <source>
        <dbReference type="Proteomes" id="UP001652700"/>
    </source>
</evidence>
<accession>A0ABM5L933</accession>
<keyword evidence="1" id="KW-0175">Coiled coil</keyword>
<organism evidence="3 4">
    <name type="scientific">Diabrotica virgifera virgifera</name>
    <name type="common">western corn rootworm</name>
    <dbReference type="NCBI Taxonomy" id="50390"/>
    <lineage>
        <taxon>Eukaryota</taxon>
        <taxon>Metazoa</taxon>
        <taxon>Ecdysozoa</taxon>
        <taxon>Arthropoda</taxon>
        <taxon>Hexapoda</taxon>
        <taxon>Insecta</taxon>
        <taxon>Pterygota</taxon>
        <taxon>Neoptera</taxon>
        <taxon>Endopterygota</taxon>
        <taxon>Coleoptera</taxon>
        <taxon>Polyphaga</taxon>
        <taxon>Cucujiformia</taxon>
        <taxon>Chrysomeloidea</taxon>
        <taxon>Chrysomelidae</taxon>
        <taxon>Galerucinae</taxon>
        <taxon>Diabroticina</taxon>
        <taxon>Diabroticites</taxon>
        <taxon>Diabrotica</taxon>
    </lineage>
</organism>
<sequence>MADTKQYAFREKRGLINGIGSIWKSITGNLDSSDGEYFNECTNKITRDEYQIENLLKNQISVTTSVIKSFNATIQKLQIDEETFNNDIKEIRESIMDISDQLKFYQSQIDMLNFCELLMESYSFIKDSLNDIVNAITFARLKILHSSIITPFDLIESLRHISQSLQKNNLPLSIYTSNLPQYLDIIELQAYQLDTRIVFVLNIPLTDAEQYTLYRLYPIPIMDNRTGLHSILTTTHKYIARNDDSLLYLTINSLESCKTLRARTKICYNILPYPIDSDAVCEAQLLKRQERLPRTCQTSVVFAKDYNVQKISMNLWLITVSDPLPITIKCESREVKSEIINTNHVPNYNPHKIHLPDLKPLKLSKINTENLEIAHHKLNQYSEELDKLINEPFVNKHISWFTILTIIVIVTLVVLYILCKCRSKRRFKIGIANTNDNDHPPSPPRHPETAFARNCKKILPRRRPSIHLSDSIDEEERIQLNTNKQTV</sequence>
<dbReference type="Proteomes" id="UP001652700">
    <property type="component" value="Unplaced"/>
</dbReference>
<evidence type="ECO:0000256" key="2">
    <source>
        <dbReference type="SAM" id="Phobius"/>
    </source>
</evidence>
<evidence type="ECO:0000256" key="1">
    <source>
        <dbReference type="SAM" id="Coils"/>
    </source>
</evidence>
<reference evidence="3" key="1">
    <citation type="submission" date="2025-05" db="UniProtKB">
        <authorList>
            <consortium name="EnsemblMetazoa"/>
        </authorList>
    </citation>
    <scope>IDENTIFICATION</scope>
</reference>
<keyword evidence="2" id="KW-1133">Transmembrane helix</keyword>